<accession>X1TMZ9</accession>
<feature type="non-terminal residue" evidence="1">
    <location>
        <position position="1"/>
    </location>
</feature>
<dbReference type="AlphaFoldDB" id="X1TMZ9"/>
<organism evidence="1">
    <name type="scientific">marine sediment metagenome</name>
    <dbReference type="NCBI Taxonomy" id="412755"/>
    <lineage>
        <taxon>unclassified sequences</taxon>
        <taxon>metagenomes</taxon>
        <taxon>ecological metagenomes</taxon>
    </lineage>
</organism>
<comment type="caution">
    <text evidence="1">The sequence shown here is derived from an EMBL/GenBank/DDBJ whole genome shotgun (WGS) entry which is preliminary data.</text>
</comment>
<sequence length="185" mass="20961">HKGLTDEEYLSRLQSVQREEASVLDTLNRLSEFSKPPTGLLSTMTPAEFLSFLFQHGEFQETSDIVATARRASFALQEYIEPLMASHSDKGKDKLAEALDLKTIISPGHRNEPFRLEVLMKLPLDEDSCQLWADRAMVTPSSLRTEHHHLSLFGKCLLLEFPLFAKIYDFKSDSPGTKDSVARYT</sequence>
<evidence type="ECO:0000313" key="1">
    <source>
        <dbReference type="EMBL" id="GAI81414.1"/>
    </source>
</evidence>
<protein>
    <submittedName>
        <fullName evidence="1">Uncharacterized protein</fullName>
    </submittedName>
</protein>
<reference evidence="1" key="1">
    <citation type="journal article" date="2014" name="Front. Microbiol.">
        <title>High frequency of phylogenetically diverse reductive dehalogenase-homologous genes in deep subseafloor sedimentary metagenomes.</title>
        <authorList>
            <person name="Kawai M."/>
            <person name="Futagami T."/>
            <person name="Toyoda A."/>
            <person name="Takaki Y."/>
            <person name="Nishi S."/>
            <person name="Hori S."/>
            <person name="Arai W."/>
            <person name="Tsubouchi T."/>
            <person name="Morono Y."/>
            <person name="Uchiyama I."/>
            <person name="Ito T."/>
            <person name="Fujiyama A."/>
            <person name="Inagaki F."/>
            <person name="Takami H."/>
        </authorList>
    </citation>
    <scope>NUCLEOTIDE SEQUENCE</scope>
    <source>
        <strain evidence="1">Expedition CK06-06</strain>
    </source>
</reference>
<dbReference type="EMBL" id="BARW01012189">
    <property type="protein sequence ID" value="GAI81414.1"/>
    <property type="molecule type" value="Genomic_DNA"/>
</dbReference>
<gene>
    <name evidence="1" type="ORF">S12H4_23100</name>
</gene>
<name>X1TMZ9_9ZZZZ</name>
<proteinExistence type="predicted"/>